<dbReference type="InterPro" id="IPR030395">
    <property type="entry name" value="GP_PDE_dom"/>
</dbReference>
<dbReference type="STRING" id="445971.ANASTE_00407"/>
<dbReference type="GeneID" id="98001379"/>
<gene>
    <name evidence="3" type="ORF">ANASTE_00407</name>
</gene>
<keyword evidence="1" id="KW-0378">Hydrolase</keyword>
<proteinExistence type="predicted"/>
<dbReference type="EMBL" id="ABIL02000005">
    <property type="protein sequence ID" value="EDS72697.1"/>
    <property type="molecule type" value="Genomic_DNA"/>
</dbReference>
<dbReference type="InterPro" id="IPR029069">
    <property type="entry name" value="HotDog_dom_sf"/>
</dbReference>
<keyword evidence="4" id="KW-1185">Reference proteome</keyword>
<feature type="domain" description="GP-PDE" evidence="2">
    <location>
        <begin position="28"/>
        <end position="270"/>
    </location>
</feature>
<organism evidence="3 4">
    <name type="scientific">Anaerofustis stercorihominis DSM 17244</name>
    <dbReference type="NCBI Taxonomy" id="445971"/>
    <lineage>
        <taxon>Bacteria</taxon>
        <taxon>Bacillati</taxon>
        <taxon>Bacillota</taxon>
        <taxon>Clostridia</taxon>
        <taxon>Eubacteriales</taxon>
        <taxon>Eubacteriaceae</taxon>
        <taxon>Anaerofustis</taxon>
    </lineage>
</organism>
<dbReference type="Pfam" id="PF03009">
    <property type="entry name" value="GDPD"/>
    <property type="match status" value="1"/>
</dbReference>
<dbReference type="InterPro" id="IPR006683">
    <property type="entry name" value="Thioestr_dom"/>
</dbReference>
<dbReference type="AlphaFoldDB" id="B1C6R0"/>
<dbReference type="RefSeq" id="WP_007048861.1">
    <property type="nucleotide sequence ID" value="NZ_DS560015.1"/>
</dbReference>
<dbReference type="Gene3D" id="3.20.20.190">
    <property type="entry name" value="Phosphatidylinositol (PI) phosphodiesterase"/>
    <property type="match status" value="1"/>
</dbReference>
<evidence type="ECO:0000313" key="4">
    <source>
        <dbReference type="Proteomes" id="UP000005178"/>
    </source>
</evidence>
<dbReference type="Proteomes" id="UP000005178">
    <property type="component" value="Unassembled WGS sequence"/>
</dbReference>
<evidence type="ECO:0000259" key="2">
    <source>
        <dbReference type="PROSITE" id="PS51704"/>
    </source>
</evidence>
<dbReference type="SUPFAM" id="SSF51695">
    <property type="entry name" value="PLC-like phosphodiesterases"/>
    <property type="match status" value="1"/>
</dbReference>
<dbReference type="InterPro" id="IPR052723">
    <property type="entry name" value="Acyl-CoA_thioesterase_PaaI"/>
</dbReference>
<reference evidence="3" key="2">
    <citation type="submission" date="2013-08" db="EMBL/GenBank/DDBJ databases">
        <title>Draft genome sequence of Anaerofustis stercorihominis (DSM 17244).</title>
        <authorList>
            <person name="Sudarsanam P."/>
            <person name="Ley R."/>
            <person name="Guruge J."/>
            <person name="Turnbaugh P.J."/>
            <person name="Mahowald M."/>
            <person name="Liep D."/>
            <person name="Gordon J."/>
        </authorList>
    </citation>
    <scope>NUCLEOTIDE SEQUENCE</scope>
    <source>
        <strain evidence="3">DSM 17244</strain>
    </source>
</reference>
<dbReference type="HOGENOM" id="CLU_637202_0_0_9"/>
<dbReference type="PANTHER" id="PTHR42856:SF1">
    <property type="entry name" value="ACYL-COENZYME A THIOESTERASE PAAI"/>
    <property type="match status" value="1"/>
</dbReference>
<dbReference type="eggNOG" id="COG0584">
    <property type="taxonomic scope" value="Bacteria"/>
</dbReference>
<dbReference type="eggNOG" id="COG2050">
    <property type="taxonomic scope" value="Bacteria"/>
</dbReference>
<dbReference type="NCBIfam" id="TIGR00369">
    <property type="entry name" value="unchar_dom_1"/>
    <property type="match status" value="1"/>
</dbReference>
<evidence type="ECO:0000256" key="1">
    <source>
        <dbReference type="ARBA" id="ARBA00022801"/>
    </source>
</evidence>
<dbReference type="PROSITE" id="PS51704">
    <property type="entry name" value="GP_PDE"/>
    <property type="match status" value="1"/>
</dbReference>
<dbReference type="CDD" id="cd03443">
    <property type="entry name" value="PaaI_thioesterase"/>
    <property type="match status" value="1"/>
</dbReference>
<reference evidence="3" key="1">
    <citation type="submission" date="2008-01" db="EMBL/GenBank/DDBJ databases">
        <authorList>
            <person name="Fulton L."/>
            <person name="Clifton S."/>
            <person name="Fulton B."/>
            <person name="Xu J."/>
            <person name="Minx P."/>
            <person name="Pepin K.H."/>
            <person name="Johnson M."/>
            <person name="Thiruvilangam P."/>
            <person name="Bhonagiri V."/>
            <person name="Nash W.E."/>
            <person name="Mardis E.R."/>
            <person name="Wilson R.K."/>
        </authorList>
    </citation>
    <scope>NUCLEOTIDE SEQUENCE [LARGE SCALE GENOMIC DNA]</scope>
    <source>
        <strain evidence="3">DSM 17244</strain>
    </source>
</reference>
<dbReference type="PANTHER" id="PTHR42856">
    <property type="entry name" value="ACYL-COENZYME A THIOESTERASE PAAI"/>
    <property type="match status" value="1"/>
</dbReference>
<dbReference type="OrthoDB" id="286702at2"/>
<dbReference type="GO" id="GO:0016289">
    <property type="term" value="F:acyl-CoA hydrolase activity"/>
    <property type="evidence" value="ECO:0007669"/>
    <property type="project" value="UniProtKB-ARBA"/>
</dbReference>
<dbReference type="InterPro" id="IPR017946">
    <property type="entry name" value="PLC-like_Pdiesterase_TIM-brl"/>
</dbReference>
<dbReference type="GO" id="GO:0006629">
    <property type="term" value="P:lipid metabolic process"/>
    <property type="evidence" value="ECO:0007669"/>
    <property type="project" value="InterPro"/>
</dbReference>
<name>B1C6R0_9FIRM</name>
<sequence>MIRDLLLETYGKYLGGDLVNTVLSKNEVMVHACGKIDGYEYTNSVDALDMAIKKGGRYIEVDLSLTKDERVVCVHKWDKNTFERLGIAYRTEGLSYDEFMKSKYYDNYSTMDLDMIIDYLKKYEDLYIMLDVTKDLDEEDTKKIYELIIKGFEENKKLLDRVVIEGGSIEMFEAINSIFDFPNKHFYLTGKDINEERVDEILEYIKNDGHFVSVSSHKKNVKVDIIRKVHKLGIVYITYPINEPAEALKYFNFGVDIICSSELTKEDFLKEIENMSHEDKVRLFFEKDVFAVDTAGAYIVSISEDEAECAMKVEHKHINGSGIVQGGALFTLADFAFGVLADSKGYPQVSVSNTISYLRPGEMGDILTAVARVVSKGNKICFYKVDIYNQDNKHLATMDVTGYIKTLNIKIAFFIIVLIIKMLYNDSQYS</sequence>
<dbReference type="Pfam" id="PF03061">
    <property type="entry name" value="4HBT"/>
    <property type="match status" value="1"/>
</dbReference>
<dbReference type="InterPro" id="IPR003736">
    <property type="entry name" value="PAAI_dom"/>
</dbReference>
<comment type="caution">
    <text evidence="3">The sequence shown here is derived from an EMBL/GenBank/DDBJ whole genome shotgun (WGS) entry which is preliminary data.</text>
</comment>
<evidence type="ECO:0000313" key="3">
    <source>
        <dbReference type="EMBL" id="EDS72697.1"/>
    </source>
</evidence>
<dbReference type="Gene3D" id="3.10.129.10">
    <property type="entry name" value="Hotdog Thioesterase"/>
    <property type="match status" value="1"/>
</dbReference>
<dbReference type="GO" id="GO:0008081">
    <property type="term" value="F:phosphoric diester hydrolase activity"/>
    <property type="evidence" value="ECO:0007669"/>
    <property type="project" value="InterPro"/>
</dbReference>
<dbReference type="CDD" id="cd08583">
    <property type="entry name" value="PI-PLCc_GDPD_SF_unchar1"/>
    <property type="match status" value="1"/>
</dbReference>
<accession>B1C6R0</accession>
<protein>
    <recommendedName>
        <fullName evidence="2">GP-PDE domain-containing protein</fullName>
    </recommendedName>
</protein>
<dbReference type="SUPFAM" id="SSF54637">
    <property type="entry name" value="Thioesterase/thiol ester dehydrase-isomerase"/>
    <property type="match status" value="1"/>
</dbReference>